<dbReference type="EMBL" id="CP012508">
    <property type="protein sequence ID" value="ALB24246.1"/>
    <property type="molecule type" value="Genomic_DNA"/>
</dbReference>
<protein>
    <submittedName>
        <fullName evidence="1">Epimerase</fullName>
    </submittedName>
</protein>
<dbReference type="OrthoDB" id="5618031at2"/>
<dbReference type="RefSeq" id="WP_017377369.1">
    <property type="nucleotide sequence ID" value="NZ_CP012508.1"/>
</dbReference>
<dbReference type="Proteomes" id="UP000029558">
    <property type="component" value="Chromosome"/>
</dbReference>
<gene>
    <name evidence="1" type="ORF">KU39_3073</name>
</gene>
<name>A0A1L6TFH0_PISSA</name>
<evidence type="ECO:0000313" key="2">
    <source>
        <dbReference type="Proteomes" id="UP000029558"/>
    </source>
</evidence>
<organism evidence="1 2">
    <name type="scientific">Piscirickettsia salmonis</name>
    <dbReference type="NCBI Taxonomy" id="1238"/>
    <lineage>
        <taxon>Bacteria</taxon>
        <taxon>Pseudomonadati</taxon>
        <taxon>Pseudomonadota</taxon>
        <taxon>Gammaproteobacteria</taxon>
        <taxon>Thiotrichales</taxon>
        <taxon>Piscirickettsiaceae</taxon>
        <taxon>Piscirickettsia</taxon>
    </lineage>
</organism>
<dbReference type="AlphaFoldDB" id="A0A1L6TFH0"/>
<proteinExistence type="predicted"/>
<reference evidence="1 2" key="1">
    <citation type="journal article" date="2014" name="Genome Announc.">
        <title>Comparative Genome Analysis of Two Isolates of the Fish Pathogen Piscirickettsia salmonis from Different Hosts Reveals Major Differences in Virulence-Associated Secretion Systems.</title>
        <authorList>
            <person name="Bohle H."/>
            <person name="Henriquez P."/>
            <person name="Grothusen H."/>
            <person name="Navas E."/>
            <person name="Sandoval A."/>
            <person name="Bustamante F."/>
            <person name="Bustos P."/>
            <person name="Mancilla M."/>
        </authorList>
    </citation>
    <scope>NUCLEOTIDE SEQUENCE [LARGE SCALE GENOMIC DNA]</scope>
    <source>
        <strain evidence="2">B1-32597</strain>
    </source>
</reference>
<sequence>MIFTARQLTLITRLLKEQLAEDEDYLFHAIQLTVSQSQDEELEVTIQQNKPVTVNITHLSIQNTMGVDLHGYTTSKWDEYNNNYYKKPRKRTFAERCTETIVYTPTYSEKIMAKYHALFLQQDKHIHNLLQATPLPLELDHEIVEFSIGQGPCQQLGKCSDLLYRHATNPESESITTTGCCAVL</sequence>
<accession>A0A1L6TFH0</accession>
<evidence type="ECO:0000313" key="1">
    <source>
        <dbReference type="EMBL" id="ALB24246.1"/>
    </source>
</evidence>